<comment type="cofactor">
    <cofactor evidence="1 12 15">
        <name>Mg(2+)</name>
        <dbReference type="ChEBI" id="CHEBI:18420"/>
    </cofactor>
</comment>
<dbReference type="AlphaFoldDB" id="A0A432NS53"/>
<dbReference type="EC" id="2.7.9.1" evidence="4 12"/>
<feature type="active site" description="Proton donor" evidence="13">
    <location>
        <position position="844"/>
    </location>
</feature>
<dbReference type="PANTHER" id="PTHR22931:SF9">
    <property type="entry name" value="PYRUVATE, PHOSPHATE DIKINASE 1, CHLOROPLASTIC"/>
    <property type="match status" value="1"/>
</dbReference>
<dbReference type="InterPro" id="IPR008279">
    <property type="entry name" value="PEP-util_enz_mobile_dom"/>
</dbReference>
<dbReference type="InterPro" id="IPR010121">
    <property type="entry name" value="Pyruvate_phosphate_dikinase"/>
</dbReference>
<evidence type="ECO:0000259" key="17">
    <source>
        <dbReference type="Pfam" id="PF01326"/>
    </source>
</evidence>
<feature type="binding site" evidence="14">
    <location>
        <position position="782"/>
    </location>
    <ligand>
        <name>substrate</name>
    </ligand>
</feature>
<keyword evidence="19" id="KW-0670">Pyruvate</keyword>
<dbReference type="GO" id="GO:0046872">
    <property type="term" value="F:metal ion binding"/>
    <property type="evidence" value="ECO:0007669"/>
    <property type="project" value="UniProtKB-UniRule"/>
</dbReference>
<dbReference type="InterPro" id="IPR036637">
    <property type="entry name" value="Phosphohistidine_dom_sf"/>
</dbReference>
<evidence type="ECO:0000256" key="10">
    <source>
        <dbReference type="ARBA" id="ARBA00022840"/>
    </source>
</evidence>
<dbReference type="InterPro" id="IPR015813">
    <property type="entry name" value="Pyrv/PenolPyrv_kinase-like_dom"/>
</dbReference>
<keyword evidence="8" id="KW-0547">Nucleotide-binding</keyword>
<dbReference type="GO" id="GO:0016301">
    <property type="term" value="F:kinase activity"/>
    <property type="evidence" value="ECO:0007669"/>
    <property type="project" value="UniProtKB-UniRule"/>
</dbReference>
<dbReference type="SUPFAM" id="SSF51621">
    <property type="entry name" value="Phosphoenolpyruvate/pyruvate domain"/>
    <property type="match status" value="1"/>
</dbReference>
<feature type="domain" description="PEP-utilising enzyme mobile" evidence="16">
    <location>
        <begin position="436"/>
        <end position="516"/>
    </location>
</feature>
<dbReference type="GO" id="GO:0050242">
    <property type="term" value="F:pyruvate, phosphate dikinase activity"/>
    <property type="evidence" value="ECO:0007669"/>
    <property type="project" value="UniProtKB-UniRule"/>
</dbReference>
<comment type="catalytic activity">
    <reaction evidence="12">
        <text>pyruvate + phosphate + ATP = phosphoenolpyruvate + AMP + diphosphate + H(+)</text>
        <dbReference type="Rhea" id="RHEA:10756"/>
        <dbReference type="ChEBI" id="CHEBI:15361"/>
        <dbReference type="ChEBI" id="CHEBI:15378"/>
        <dbReference type="ChEBI" id="CHEBI:30616"/>
        <dbReference type="ChEBI" id="CHEBI:33019"/>
        <dbReference type="ChEBI" id="CHEBI:43474"/>
        <dbReference type="ChEBI" id="CHEBI:58702"/>
        <dbReference type="ChEBI" id="CHEBI:456215"/>
        <dbReference type="EC" id="2.7.9.1"/>
    </reaction>
</comment>
<proteinExistence type="inferred from homology"/>
<accession>A0A432NS53</accession>
<dbReference type="InterPro" id="IPR023151">
    <property type="entry name" value="PEP_util_CS"/>
</dbReference>
<evidence type="ECO:0000256" key="14">
    <source>
        <dbReference type="PIRSR" id="PIRSR000853-2"/>
    </source>
</evidence>
<dbReference type="PROSITE" id="PS00742">
    <property type="entry name" value="PEP_ENZYMES_2"/>
    <property type="match status" value="1"/>
</dbReference>
<feature type="domain" description="Pyruvate phosphate dikinase AMP/ATP-binding" evidence="17">
    <location>
        <begin position="21"/>
        <end position="296"/>
    </location>
</feature>
<dbReference type="InterPro" id="IPR000121">
    <property type="entry name" value="PEP_util_C"/>
</dbReference>
<dbReference type="Pfam" id="PF02896">
    <property type="entry name" value="PEP-utilizers_C"/>
    <property type="match status" value="1"/>
</dbReference>
<evidence type="ECO:0000256" key="11">
    <source>
        <dbReference type="ARBA" id="ARBA00022842"/>
    </source>
</evidence>
<evidence type="ECO:0000256" key="9">
    <source>
        <dbReference type="ARBA" id="ARBA00022777"/>
    </source>
</evidence>
<evidence type="ECO:0000313" key="19">
    <source>
        <dbReference type="EMBL" id="RUM02457.1"/>
    </source>
</evidence>
<dbReference type="SUPFAM" id="SSF52009">
    <property type="entry name" value="Phosphohistidine domain"/>
    <property type="match status" value="1"/>
</dbReference>
<feature type="active site" description="Tele-phosphohistidine intermediate" evidence="13">
    <location>
        <position position="468"/>
    </location>
</feature>
<evidence type="ECO:0000256" key="7">
    <source>
        <dbReference type="ARBA" id="ARBA00022723"/>
    </source>
</evidence>
<dbReference type="SUPFAM" id="SSF56059">
    <property type="entry name" value="Glutathione synthetase ATP-binding domain-like"/>
    <property type="match status" value="1"/>
</dbReference>
<reference evidence="19 20" key="1">
    <citation type="journal article" date="2015" name="Int. J. Syst. Evol. Microbiol.">
        <title>Rhizobium anhuiense sp. nov., isolated from effective nodules of Vicia faba and Pisum sativum.</title>
        <authorList>
            <person name="Zhang Y.J."/>
            <person name="Zheng W.T."/>
            <person name="Everall I."/>
            <person name="Young J.P."/>
            <person name="Zhang X.X."/>
            <person name="Tian C.F."/>
            <person name="Sui X.H."/>
            <person name="Wang E.T."/>
            <person name="Chen W.X."/>
        </authorList>
    </citation>
    <scope>NUCLEOTIDE SEQUENCE [LARGE SCALE GENOMIC DNA]</scope>
    <source>
        <strain evidence="19 20">CCBAU 23252</strain>
    </source>
</reference>
<dbReference type="InterPro" id="IPR013815">
    <property type="entry name" value="ATP_grasp_subdomain_1"/>
</dbReference>
<dbReference type="InterPro" id="IPR040442">
    <property type="entry name" value="Pyrv_kinase-like_dom_sf"/>
</dbReference>
<dbReference type="Proteomes" id="UP000273611">
    <property type="component" value="Unassembled WGS sequence"/>
</dbReference>
<dbReference type="Gene3D" id="1.20.80.30">
    <property type="match status" value="1"/>
</dbReference>
<dbReference type="InterPro" id="IPR002192">
    <property type="entry name" value="PPDK_AMP/ATP-bd"/>
</dbReference>
<feature type="domain" description="Pyruvate phosphate dikinase AMP/ATP-binding" evidence="17">
    <location>
        <begin position="307"/>
        <end position="370"/>
    </location>
</feature>
<evidence type="ECO:0000256" key="8">
    <source>
        <dbReference type="ARBA" id="ARBA00022741"/>
    </source>
</evidence>
<feature type="binding site" evidence="15">
    <location>
        <position position="758"/>
    </location>
    <ligand>
        <name>Mg(2+)</name>
        <dbReference type="ChEBI" id="CHEBI:18420"/>
    </ligand>
</feature>
<evidence type="ECO:0000256" key="5">
    <source>
        <dbReference type="ARBA" id="ARBA00020138"/>
    </source>
</evidence>
<evidence type="ECO:0000256" key="12">
    <source>
        <dbReference type="PIRNR" id="PIRNR000853"/>
    </source>
</evidence>
<feature type="binding site" evidence="14">
    <location>
        <position position="758"/>
    </location>
    <ligand>
        <name>substrate</name>
    </ligand>
</feature>
<organism evidence="19 20">
    <name type="scientific">Rhizobium anhuiense</name>
    <dbReference type="NCBI Taxonomy" id="1184720"/>
    <lineage>
        <taxon>Bacteria</taxon>
        <taxon>Pseudomonadati</taxon>
        <taxon>Pseudomonadota</taxon>
        <taxon>Alphaproteobacteria</taxon>
        <taxon>Hyphomicrobiales</taxon>
        <taxon>Rhizobiaceae</taxon>
        <taxon>Rhizobium/Agrobacterium group</taxon>
        <taxon>Rhizobium</taxon>
    </lineage>
</organism>
<dbReference type="GO" id="GO:0005524">
    <property type="term" value="F:ATP binding"/>
    <property type="evidence" value="ECO:0007669"/>
    <property type="project" value="UniProtKB-UniRule"/>
</dbReference>
<feature type="binding site" evidence="14">
    <location>
        <position position="781"/>
    </location>
    <ligand>
        <name>substrate</name>
    </ligand>
</feature>
<evidence type="ECO:0000256" key="4">
    <source>
        <dbReference type="ARBA" id="ARBA00011994"/>
    </source>
</evidence>
<evidence type="ECO:0000256" key="1">
    <source>
        <dbReference type="ARBA" id="ARBA00001946"/>
    </source>
</evidence>
<evidence type="ECO:0000256" key="2">
    <source>
        <dbReference type="ARBA" id="ARBA00003144"/>
    </source>
</evidence>
<dbReference type="Gene3D" id="3.30.470.20">
    <property type="entry name" value="ATP-grasp fold, B domain"/>
    <property type="match status" value="1"/>
</dbReference>
<feature type="binding site" evidence="14">
    <location>
        <position position="630"/>
    </location>
    <ligand>
        <name>substrate</name>
    </ligand>
</feature>
<dbReference type="Gene3D" id="3.50.30.10">
    <property type="entry name" value="Phosphohistidine domain"/>
    <property type="match status" value="1"/>
</dbReference>
<dbReference type="Gene3D" id="1.10.189.10">
    <property type="entry name" value="Pyruvate Phosphate Dikinase, domain 2"/>
    <property type="match status" value="1"/>
</dbReference>
<protein>
    <recommendedName>
        <fullName evidence="5 12">Pyruvate, phosphate dikinase</fullName>
        <ecNumber evidence="4 12">2.7.9.1</ecNumber>
    </recommendedName>
</protein>
<evidence type="ECO:0000256" key="3">
    <source>
        <dbReference type="ARBA" id="ARBA00007837"/>
    </source>
</evidence>
<dbReference type="NCBIfam" id="NF004531">
    <property type="entry name" value="PRK05878.1"/>
    <property type="match status" value="1"/>
</dbReference>
<evidence type="ECO:0000256" key="15">
    <source>
        <dbReference type="PIRSR" id="PIRSR000853-3"/>
    </source>
</evidence>
<feature type="binding site" evidence="14">
    <location>
        <position position="574"/>
    </location>
    <ligand>
        <name>substrate</name>
    </ligand>
</feature>
<feature type="domain" description="PEP-utilising enzyme C-terminal" evidence="18">
    <location>
        <begin position="531"/>
        <end position="882"/>
    </location>
</feature>
<dbReference type="PIRSF" id="PIRSF000853">
    <property type="entry name" value="PPDK"/>
    <property type="match status" value="1"/>
</dbReference>
<comment type="similarity">
    <text evidence="3 12">Belongs to the PEP-utilizing enzyme family.</text>
</comment>
<dbReference type="Pfam" id="PF00391">
    <property type="entry name" value="PEP-utilizers"/>
    <property type="match status" value="1"/>
</dbReference>
<evidence type="ECO:0000259" key="18">
    <source>
        <dbReference type="Pfam" id="PF02896"/>
    </source>
</evidence>
<comment type="function">
    <text evidence="2">Catalyzes the reversible phosphorylation of pyruvate and phosphate.</text>
</comment>
<dbReference type="PROSITE" id="PS00370">
    <property type="entry name" value="PEP_ENZYMES_PHOS_SITE"/>
    <property type="match status" value="1"/>
</dbReference>
<feature type="binding site" evidence="15">
    <location>
        <position position="782"/>
    </location>
    <ligand>
        <name>Mg(2+)</name>
        <dbReference type="ChEBI" id="CHEBI:18420"/>
    </ligand>
</feature>
<dbReference type="PANTHER" id="PTHR22931">
    <property type="entry name" value="PHOSPHOENOLPYRUVATE DIKINASE-RELATED"/>
    <property type="match status" value="1"/>
</dbReference>
<dbReference type="Gene3D" id="3.30.1490.20">
    <property type="entry name" value="ATP-grasp fold, A domain"/>
    <property type="match status" value="1"/>
</dbReference>
<dbReference type="Pfam" id="PF01326">
    <property type="entry name" value="PPDK_N"/>
    <property type="match status" value="2"/>
</dbReference>
<sequence length="902" mass="98404">MTKWVYRFGDGQAEGRARDHEILGGKGANLAEMCSLGLPVPPGLTIVSDACTTYYKNGRRIEEAVKAEVRAGIAEIEAITGRHFGSVSQPLLLSVRSGARVSMPGMMDTVLNLGLNDETVQALGHDAGDARFAWDSYRRFIQMYADVVMGLGNDAFEEILEDEKAKLGHEFDTELSASEWQHIVSLYKKLIEEELEQEFPQDPEVQLWGAVGAVFSSWMSARAVTYRQLHNIPEGWGTAINIQAMVFGNLGNSSATGVAFTRNPSTGEKALYGEFLVNAQGEDVVAGIRTPQSITEEGRISSGSEKPSMEKLMPEAFRELCRICTELEIHYRDMQDIEFTIERGRLWMLQTRSGKRSTRAAMKIAVDMVDEGVITEDEAVLRIEPSSLDQLLHPTIDPRVTRQVIGTGLPASPGAATGAIVFTAEEAVEAESEGRKVILLRVETSPEDIHGMHAAEGILTTRGGMTSHAAVVARGMGIPCVVGAGTMRIDQRNERLLGVGVTLKKGDIITIDGSAGQVLKGEVPMTQPELSGDFGRIMGWADRARRMTVRTNADTPADARAARSFGAEGIGLCRTEHMFFEGERIHVMREMILAVDEKGRRVALDKLLPMQRLDFTGLFTVMHGLPVTIRLLDPPLHEFLPKTDDEVAEVAFAMGMEATVLRQRVDALHEFNPMLGHRGCRLAISYPEIVEMQARAIFEAAIAAAQETGAAVVPEIMVPLVGLRSELDYVKACIDAVAGDVMSEAGMKIDYLVGTMIELPRAALRAHVIAEAAEFFSFGTNDLTQTTFGISRDDASAFIPTYQRKGIIEHDPFISLDFDGVGELISIAAERGRRTRNDMKLGICGEHGGDPASIRFCETIGLDYVSCSPFRVPIARLAAAQAVISGGLEEIRRGPKDLRGSL</sequence>
<feature type="binding site" evidence="14">
    <location>
        <position position="780"/>
    </location>
    <ligand>
        <name>substrate</name>
    </ligand>
</feature>
<name>A0A432NS53_9HYPH</name>
<gene>
    <name evidence="19" type="ORF">EEQ99_12030</name>
</gene>
<dbReference type="InterPro" id="IPR018274">
    <property type="entry name" value="PEP_util_AS"/>
</dbReference>
<keyword evidence="7 15" id="KW-0479">Metal-binding</keyword>
<dbReference type="EMBL" id="RIBW01000003">
    <property type="protein sequence ID" value="RUM02457.1"/>
    <property type="molecule type" value="Genomic_DNA"/>
</dbReference>
<dbReference type="NCBIfam" id="TIGR01828">
    <property type="entry name" value="pyru_phos_dikin"/>
    <property type="match status" value="1"/>
</dbReference>
<evidence type="ECO:0000313" key="20">
    <source>
        <dbReference type="Proteomes" id="UP000273611"/>
    </source>
</evidence>
<keyword evidence="9 19" id="KW-0418">Kinase</keyword>
<evidence type="ECO:0000259" key="16">
    <source>
        <dbReference type="Pfam" id="PF00391"/>
    </source>
</evidence>
<evidence type="ECO:0000256" key="6">
    <source>
        <dbReference type="ARBA" id="ARBA00022679"/>
    </source>
</evidence>
<keyword evidence="6 19" id="KW-0808">Transferase</keyword>
<dbReference type="RefSeq" id="WP_063476507.1">
    <property type="nucleotide sequence ID" value="NZ_BMFI01000004.1"/>
</dbReference>
<feature type="binding site" evidence="14">
    <location>
        <position position="779"/>
    </location>
    <ligand>
        <name>substrate</name>
    </ligand>
</feature>
<comment type="caution">
    <text evidence="19">The sequence shown here is derived from an EMBL/GenBank/DDBJ whole genome shotgun (WGS) entry which is preliminary data.</text>
</comment>
<keyword evidence="11 15" id="KW-0460">Magnesium</keyword>
<dbReference type="Gene3D" id="3.20.20.60">
    <property type="entry name" value="Phosphoenolpyruvate-binding domains"/>
    <property type="match status" value="1"/>
</dbReference>
<keyword evidence="10" id="KW-0067">ATP-binding</keyword>
<evidence type="ECO:0000256" key="13">
    <source>
        <dbReference type="PIRSR" id="PIRSR000853-1"/>
    </source>
</evidence>